<dbReference type="AlphaFoldDB" id="A0AAX3E4D7"/>
<accession>A0AAX3E4D7</accession>
<evidence type="ECO:0000313" key="1">
    <source>
        <dbReference type="EMBL" id="UYO41680.1"/>
    </source>
</evidence>
<reference evidence="1" key="1">
    <citation type="journal article" date="2022" name="Biol. Control">
        <title>In silico genomic analysis of Rhodopseudomonas palustris strains revealed potential biocontrol agents and crop yield enhancers.</title>
        <authorList>
            <person name="Surachat K."/>
            <person name="Kantachote D."/>
            <person name="Deachamag P."/>
            <person name="Wonglapsuwan M."/>
        </authorList>
    </citation>
    <scope>NUCLEOTIDE SEQUENCE</scope>
    <source>
        <strain evidence="1">TLS06</strain>
    </source>
</reference>
<name>A0AAX3E4D7_RHOPL</name>
<sequence>MIEDDFDSRTVANMTVALERICGTLPDGEDHAVRARVAEAILTCAREGRRTLGDFEAAGRRVVRRPPAEAPGAD</sequence>
<dbReference type="Proteomes" id="UP001163166">
    <property type="component" value="Chromosome"/>
</dbReference>
<proteinExistence type="predicted"/>
<evidence type="ECO:0000313" key="2">
    <source>
        <dbReference type="Proteomes" id="UP001163166"/>
    </source>
</evidence>
<dbReference type="RefSeq" id="WP_264076351.1">
    <property type="nucleotide sequence ID" value="NZ_CP076676.1"/>
</dbReference>
<gene>
    <name evidence="1" type="ORF">KQX62_10475</name>
</gene>
<organism evidence="1 2">
    <name type="scientific">Rhodopseudomonas palustris</name>
    <dbReference type="NCBI Taxonomy" id="1076"/>
    <lineage>
        <taxon>Bacteria</taxon>
        <taxon>Pseudomonadati</taxon>
        <taxon>Pseudomonadota</taxon>
        <taxon>Alphaproteobacteria</taxon>
        <taxon>Hyphomicrobiales</taxon>
        <taxon>Nitrobacteraceae</taxon>
        <taxon>Rhodopseudomonas</taxon>
    </lineage>
</organism>
<protein>
    <submittedName>
        <fullName evidence="1">Uncharacterized protein</fullName>
    </submittedName>
</protein>
<dbReference type="EMBL" id="CP076676">
    <property type="protein sequence ID" value="UYO41680.1"/>
    <property type="molecule type" value="Genomic_DNA"/>
</dbReference>